<keyword evidence="8 11" id="KW-1133">Transmembrane helix</keyword>
<dbReference type="EMBL" id="QUMO01000003">
    <property type="protein sequence ID" value="REF86458.1"/>
    <property type="molecule type" value="Genomic_DNA"/>
</dbReference>
<evidence type="ECO:0000313" key="13">
    <source>
        <dbReference type="EMBL" id="REF86458.1"/>
    </source>
</evidence>
<dbReference type="PANTHER" id="PTHR30400:SF0">
    <property type="entry name" value="BIOSYNTHETIC PEPTIDOGLYCAN TRANSGLYCOSYLASE"/>
    <property type="match status" value="1"/>
</dbReference>
<keyword evidence="9 11" id="KW-0472">Membrane</keyword>
<evidence type="ECO:0000256" key="9">
    <source>
        <dbReference type="ARBA" id="ARBA00023136"/>
    </source>
</evidence>
<evidence type="ECO:0000256" key="6">
    <source>
        <dbReference type="ARBA" id="ARBA00022960"/>
    </source>
</evidence>
<protein>
    <recommendedName>
        <fullName evidence="11">Biosynthetic peptidoglycan transglycosylase</fullName>
        <ecNumber evidence="11">2.4.99.28</ecNumber>
    </recommendedName>
    <alternativeName>
        <fullName evidence="11">Glycan polymerase</fullName>
    </alternativeName>
    <alternativeName>
        <fullName evidence="11">Peptidoglycan glycosyltransferase MtgA</fullName>
        <shortName evidence="11">PGT</shortName>
    </alternativeName>
</protein>
<comment type="similarity">
    <text evidence="11">Belongs to the glycosyltransferase 51 family.</text>
</comment>
<organism evidence="13 14">
    <name type="scientific">Methylovirgula ligni</name>
    <dbReference type="NCBI Taxonomy" id="569860"/>
    <lineage>
        <taxon>Bacteria</taxon>
        <taxon>Pseudomonadati</taxon>
        <taxon>Pseudomonadota</taxon>
        <taxon>Alphaproteobacteria</taxon>
        <taxon>Hyphomicrobiales</taxon>
        <taxon>Beijerinckiaceae</taxon>
        <taxon>Methylovirgula</taxon>
    </lineage>
</organism>
<dbReference type="NCBIfam" id="TIGR02070">
    <property type="entry name" value="mono_pep_trsgly"/>
    <property type="match status" value="1"/>
</dbReference>
<keyword evidence="10 11" id="KW-0961">Cell wall biogenesis/degradation</keyword>
<keyword evidence="1 11" id="KW-1003">Cell membrane</keyword>
<keyword evidence="7 11" id="KW-0573">Peptidoglycan synthesis</keyword>
<keyword evidence="4 11" id="KW-0808">Transferase</keyword>
<dbReference type="GO" id="GO:0009274">
    <property type="term" value="C:peptidoglycan-based cell wall"/>
    <property type="evidence" value="ECO:0007669"/>
    <property type="project" value="InterPro"/>
</dbReference>
<proteinExistence type="inferred from homology"/>
<dbReference type="RefSeq" id="WP_115837135.1">
    <property type="nucleotide sequence ID" value="NZ_CP025086.1"/>
</dbReference>
<dbReference type="GO" id="GO:0005886">
    <property type="term" value="C:plasma membrane"/>
    <property type="evidence" value="ECO:0007669"/>
    <property type="project" value="UniProtKB-SubCell"/>
</dbReference>
<dbReference type="GO" id="GO:0016763">
    <property type="term" value="F:pentosyltransferase activity"/>
    <property type="evidence" value="ECO:0007669"/>
    <property type="project" value="InterPro"/>
</dbReference>
<evidence type="ECO:0000256" key="3">
    <source>
        <dbReference type="ARBA" id="ARBA00022676"/>
    </source>
</evidence>
<dbReference type="InterPro" id="IPR036950">
    <property type="entry name" value="PBP_transglycosylase"/>
</dbReference>
<evidence type="ECO:0000256" key="10">
    <source>
        <dbReference type="ARBA" id="ARBA00023316"/>
    </source>
</evidence>
<dbReference type="GO" id="GO:0008955">
    <property type="term" value="F:peptidoglycan glycosyltransferase activity"/>
    <property type="evidence" value="ECO:0007669"/>
    <property type="project" value="UniProtKB-UniRule"/>
</dbReference>
<evidence type="ECO:0000256" key="7">
    <source>
        <dbReference type="ARBA" id="ARBA00022984"/>
    </source>
</evidence>
<feature type="domain" description="Glycosyl transferase family 51" evidence="12">
    <location>
        <begin position="54"/>
        <end position="211"/>
    </location>
</feature>
<evidence type="ECO:0000256" key="1">
    <source>
        <dbReference type="ARBA" id="ARBA00022475"/>
    </source>
</evidence>
<evidence type="ECO:0000256" key="4">
    <source>
        <dbReference type="ARBA" id="ARBA00022679"/>
    </source>
</evidence>
<name>A0A3D9YW67_9HYPH</name>
<dbReference type="EC" id="2.4.99.28" evidence="11"/>
<dbReference type="InterPro" id="IPR011812">
    <property type="entry name" value="Pep_trsgly"/>
</dbReference>
<evidence type="ECO:0000256" key="8">
    <source>
        <dbReference type="ARBA" id="ARBA00022989"/>
    </source>
</evidence>
<comment type="function">
    <text evidence="11">Peptidoglycan polymerase that catalyzes glycan chain elongation from lipid-linked precursors.</text>
</comment>
<evidence type="ECO:0000256" key="5">
    <source>
        <dbReference type="ARBA" id="ARBA00022692"/>
    </source>
</evidence>
<reference evidence="13 14" key="1">
    <citation type="submission" date="2018-08" db="EMBL/GenBank/DDBJ databases">
        <title>Genomic Encyclopedia of Type Strains, Phase IV (KMG-IV): sequencing the most valuable type-strain genomes for metagenomic binning, comparative biology and taxonomic classification.</title>
        <authorList>
            <person name="Goeker M."/>
        </authorList>
    </citation>
    <scope>NUCLEOTIDE SEQUENCE [LARGE SCALE GENOMIC DNA]</scope>
    <source>
        <strain evidence="13 14">BW863</strain>
    </source>
</reference>
<feature type="transmembrane region" description="Helical" evidence="11">
    <location>
        <begin position="21"/>
        <end position="39"/>
    </location>
</feature>
<dbReference type="SUPFAM" id="SSF53955">
    <property type="entry name" value="Lysozyme-like"/>
    <property type="match status" value="1"/>
</dbReference>
<keyword evidence="2 11" id="KW-0997">Cell inner membrane</keyword>
<dbReference type="Gene3D" id="1.10.3810.10">
    <property type="entry name" value="Biosynthetic peptidoglycan transglycosylase-like"/>
    <property type="match status" value="1"/>
</dbReference>
<dbReference type="PANTHER" id="PTHR30400">
    <property type="entry name" value="MONOFUNCTIONAL BIOSYNTHETIC PEPTIDOGLYCAN TRANSGLYCOSYLASE"/>
    <property type="match status" value="1"/>
</dbReference>
<sequence length="232" mass="25608">MARNPRLFQAAGAAARWGARLILLLLLVFAGLVIAYRFVNPVSTLILGRMLLHEKVDQKWVPLSGISEALRAAVVTSEDAHFCHHHGVDWGAMREVIDDNGIGGASRGASTITMQVAKNLFLWPGRSYIRKALEIPLALVLDFVWPKRRILEIYLNIAEWGDDGLFGAEAAANFYFHEPAAALALHQAALLAAVLPDPHRRKVLKPNRHVAIHARIVEARVRAGQTNLACVR</sequence>
<evidence type="ECO:0000256" key="11">
    <source>
        <dbReference type="HAMAP-Rule" id="MF_00766"/>
    </source>
</evidence>
<dbReference type="OrthoDB" id="9766909at2"/>
<accession>A0A3D9YW67</accession>
<dbReference type="AlphaFoldDB" id="A0A3D9YW67"/>
<comment type="pathway">
    <text evidence="11">Cell wall biogenesis; peptidoglycan biosynthesis.</text>
</comment>
<keyword evidence="3 11" id="KW-0328">Glycosyltransferase</keyword>
<dbReference type="InterPro" id="IPR001264">
    <property type="entry name" value="Glyco_trans_51"/>
</dbReference>
<dbReference type="InterPro" id="IPR023346">
    <property type="entry name" value="Lysozyme-like_dom_sf"/>
</dbReference>
<evidence type="ECO:0000313" key="14">
    <source>
        <dbReference type="Proteomes" id="UP000256900"/>
    </source>
</evidence>
<keyword evidence="6 11" id="KW-0133">Cell shape</keyword>
<dbReference type="GO" id="GO:0009252">
    <property type="term" value="P:peptidoglycan biosynthetic process"/>
    <property type="evidence" value="ECO:0007669"/>
    <property type="project" value="UniProtKB-UniRule"/>
</dbReference>
<dbReference type="UniPathway" id="UPA00219"/>
<dbReference type="Pfam" id="PF00912">
    <property type="entry name" value="Transgly"/>
    <property type="match status" value="1"/>
</dbReference>
<dbReference type="Proteomes" id="UP000256900">
    <property type="component" value="Unassembled WGS sequence"/>
</dbReference>
<evidence type="ECO:0000259" key="12">
    <source>
        <dbReference type="Pfam" id="PF00912"/>
    </source>
</evidence>
<dbReference type="GO" id="GO:0008360">
    <property type="term" value="P:regulation of cell shape"/>
    <property type="evidence" value="ECO:0007669"/>
    <property type="project" value="UniProtKB-KW"/>
</dbReference>
<dbReference type="GO" id="GO:0071555">
    <property type="term" value="P:cell wall organization"/>
    <property type="evidence" value="ECO:0007669"/>
    <property type="project" value="UniProtKB-KW"/>
</dbReference>
<keyword evidence="14" id="KW-1185">Reference proteome</keyword>
<gene>
    <name evidence="11" type="primary">mtgA</name>
    <name evidence="13" type="ORF">DES32_2512</name>
</gene>
<comment type="catalytic activity">
    <reaction evidence="11">
        <text>[GlcNAc-(1-&gt;4)-Mur2Ac(oyl-L-Ala-gamma-D-Glu-L-Lys-D-Ala-D-Ala)](n)-di-trans,octa-cis-undecaprenyl diphosphate + beta-D-GlcNAc-(1-&gt;4)-Mur2Ac(oyl-L-Ala-gamma-D-Glu-L-Lys-D-Ala-D-Ala)-di-trans,octa-cis-undecaprenyl diphosphate = [GlcNAc-(1-&gt;4)-Mur2Ac(oyl-L-Ala-gamma-D-Glu-L-Lys-D-Ala-D-Ala)](n+1)-di-trans,octa-cis-undecaprenyl diphosphate + di-trans,octa-cis-undecaprenyl diphosphate + H(+)</text>
        <dbReference type="Rhea" id="RHEA:23708"/>
        <dbReference type="Rhea" id="RHEA-COMP:9602"/>
        <dbReference type="Rhea" id="RHEA-COMP:9603"/>
        <dbReference type="ChEBI" id="CHEBI:15378"/>
        <dbReference type="ChEBI" id="CHEBI:58405"/>
        <dbReference type="ChEBI" id="CHEBI:60033"/>
        <dbReference type="ChEBI" id="CHEBI:78435"/>
        <dbReference type="EC" id="2.4.99.28"/>
    </reaction>
</comment>
<dbReference type="HAMAP" id="MF_00766">
    <property type="entry name" value="PGT_MtgA"/>
    <property type="match status" value="1"/>
</dbReference>
<keyword evidence="5 11" id="KW-0812">Transmembrane</keyword>
<comment type="subcellular location">
    <subcellularLocation>
        <location evidence="11">Cell inner membrane</location>
        <topology evidence="11">Single-pass membrane protein</topology>
    </subcellularLocation>
</comment>
<evidence type="ECO:0000256" key="2">
    <source>
        <dbReference type="ARBA" id="ARBA00022519"/>
    </source>
</evidence>
<comment type="caution">
    <text evidence="13">The sequence shown here is derived from an EMBL/GenBank/DDBJ whole genome shotgun (WGS) entry which is preliminary data.</text>
</comment>